<organism evidence="1 2">
    <name type="scientific">Sphaerobolus stellatus (strain SS14)</name>
    <dbReference type="NCBI Taxonomy" id="990650"/>
    <lineage>
        <taxon>Eukaryota</taxon>
        <taxon>Fungi</taxon>
        <taxon>Dikarya</taxon>
        <taxon>Basidiomycota</taxon>
        <taxon>Agaricomycotina</taxon>
        <taxon>Agaricomycetes</taxon>
        <taxon>Phallomycetidae</taxon>
        <taxon>Geastrales</taxon>
        <taxon>Sphaerobolaceae</taxon>
        <taxon>Sphaerobolus</taxon>
    </lineage>
</organism>
<proteinExistence type="predicted"/>
<keyword evidence="2" id="KW-1185">Reference proteome</keyword>
<accession>A0A0C9W4W8</accession>
<dbReference type="Proteomes" id="UP000054279">
    <property type="component" value="Unassembled WGS sequence"/>
</dbReference>
<name>A0A0C9W4W8_SPHS4</name>
<reference evidence="1 2" key="1">
    <citation type="submission" date="2014-06" db="EMBL/GenBank/DDBJ databases">
        <title>Evolutionary Origins and Diversification of the Mycorrhizal Mutualists.</title>
        <authorList>
            <consortium name="DOE Joint Genome Institute"/>
            <consortium name="Mycorrhizal Genomics Consortium"/>
            <person name="Kohler A."/>
            <person name="Kuo A."/>
            <person name="Nagy L.G."/>
            <person name="Floudas D."/>
            <person name="Copeland A."/>
            <person name="Barry K.W."/>
            <person name="Cichocki N."/>
            <person name="Veneault-Fourrey C."/>
            <person name="LaButti K."/>
            <person name="Lindquist E.A."/>
            <person name="Lipzen A."/>
            <person name="Lundell T."/>
            <person name="Morin E."/>
            <person name="Murat C."/>
            <person name="Riley R."/>
            <person name="Ohm R."/>
            <person name="Sun H."/>
            <person name="Tunlid A."/>
            <person name="Henrissat B."/>
            <person name="Grigoriev I.V."/>
            <person name="Hibbett D.S."/>
            <person name="Martin F."/>
        </authorList>
    </citation>
    <scope>NUCLEOTIDE SEQUENCE [LARGE SCALE GENOMIC DNA]</scope>
    <source>
        <strain evidence="1 2">SS14</strain>
    </source>
</reference>
<dbReference type="AlphaFoldDB" id="A0A0C9W4W8"/>
<evidence type="ECO:0000313" key="2">
    <source>
        <dbReference type="Proteomes" id="UP000054279"/>
    </source>
</evidence>
<evidence type="ECO:0000313" key="1">
    <source>
        <dbReference type="EMBL" id="KIJ48025.1"/>
    </source>
</evidence>
<protein>
    <submittedName>
        <fullName evidence="1">Uncharacterized protein</fullName>
    </submittedName>
</protein>
<gene>
    <name evidence="1" type="ORF">M422DRAFT_248176</name>
</gene>
<dbReference type="EMBL" id="KN837099">
    <property type="protein sequence ID" value="KIJ48025.1"/>
    <property type="molecule type" value="Genomic_DNA"/>
</dbReference>
<sequence>MSKEPPVKVEMGWNWKGREGVSASVDTEWKLCDIRHPRTFCLRHRPGRITGYSVCFCSQERDYLSISRDETEDRVRKPANNCGTLSLPPSGIVDGGKSNKIRIVIETASSTKTDGNVRSVQASWILLGAKSGENFTAYPAFYQQLTQSREPPMPKILEGSLQEEQQEDGDIYHDSSDIPLVDLLEHLAGNKQERYTEGADGSLQASLVICGPGLGSKPGLGLGFSRLRLHEE</sequence>
<dbReference type="HOGENOM" id="CLU_1195532_0_0_1"/>